<reference evidence="2 3" key="1">
    <citation type="journal article" date="2007" name="J. Bacteriol.">
        <title>The complete genome sequence of Roseobacter denitrificans reveals a mixotrophic rather than photosynthetic metabolism.</title>
        <authorList>
            <person name="Swingley W.D."/>
            <person name="Sadekar S."/>
            <person name="Mastrian S.D."/>
            <person name="Matthies H.J."/>
            <person name="Hao J."/>
            <person name="Ramos H."/>
            <person name="Acharya C.R."/>
            <person name="Conrad A.L."/>
            <person name="Taylor H.L."/>
            <person name="Dejesa L.C."/>
            <person name="Shah M.K."/>
            <person name="O'huallachain M.E."/>
            <person name="Lince M.T."/>
            <person name="Blankenship R.E."/>
            <person name="Beatty J.T."/>
            <person name="Touchman J.W."/>
        </authorList>
    </citation>
    <scope>NUCLEOTIDE SEQUENCE [LARGE SCALE GENOMIC DNA]</scope>
    <source>
        <strain evidence="3">ATCC 33942 / OCh 114</strain>
    </source>
</reference>
<dbReference type="KEGG" id="rde:RD1_1392"/>
<dbReference type="Gene3D" id="2.30.30.40">
    <property type="entry name" value="SH3 Domains"/>
    <property type="match status" value="1"/>
</dbReference>
<dbReference type="SMART" id="SM00287">
    <property type="entry name" value="SH3b"/>
    <property type="match status" value="1"/>
</dbReference>
<accession>Q16AG1</accession>
<dbReference type="PROSITE" id="PS51781">
    <property type="entry name" value="SH3B"/>
    <property type="match status" value="1"/>
</dbReference>
<protein>
    <recommendedName>
        <fullName evidence="1">SH3b domain-containing protein</fullName>
    </recommendedName>
</protein>
<name>Q16AG1_ROSDO</name>
<dbReference type="STRING" id="375451.RD1_1392"/>
<evidence type="ECO:0000259" key="1">
    <source>
        <dbReference type="PROSITE" id="PS51781"/>
    </source>
</evidence>
<dbReference type="Proteomes" id="UP000007029">
    <property type="component" value="Chromosome"/>
</dbReference>
<keyword evidence="3" id="KW-1185">Reference proteome</keyword>
<feature type="domain" description="SH3b" evidence="1">
    <location>
        <begin position="154"/>
        <end position="218"/>
    </location>
</feature>
<dbReference type="RefSeq" id="WP_011567652.1">
    <property type="nucleotide sequence ID" value="NC_008209.1"/>
</dbReference>
<dbReference type="eggNOG" id="COG4991">
    <property type="taxonomic scope" value="Bacteria"/>
</dbReference>
<evidence type="ECO:0000313" key="3">
    <source>
        <dbReference type="Proteomes" id="UP000007029"/>
    </source>
</evidence>
<proteinExistence type="predicted"/>
<dbReference type="EMBL" id="CP000362">
    <property type="protein sequence ID" value="ABG31032.1"/>
    <property type="molecule type" value="Genomic_DNA"/>
</dbReference>
<dbReference type="HOGENOM" id="CLU_092796_0_0_5"/>
<dbReference type="Pfam" id="PF08239">
    <property type="entry name" value="SH3_3"/>
    <property type="match status" value="1"/>
</dbReference>
<organism evidence="2 3">
    <name type="scientific">Roseobacter denitrificans (strain ATCC 33942 / OCh 114)</name>
    <name type="common">Erythrobacter sp. (strain OCh 114)</name>
    <name type="synonym">Roseobacter denitrificans</name>
    <dbReference type="NCBI Taxonomy" id="375451"/>
    <lineage>
        <taxon>Bacteria</taxon>
        <taxon>Pseudomonadati</taxon>
        <taxon>Pseudomonadota</taxon>
        <taxon>Alphaproteobacteria</taxon>
        <taxon>Rhodobacterales</taxon>
        <taxon>Roseobacteraceae</taxon>
        <taxon>Roseobacter</taxon>
    </lineage>
</organism>
<gene>
    <name evidence="2" type="ordered locus">RD1_1392</name>
</gene>
<sequence>MKRFILLSFVVLALGFYELSGGPDFDPEVARASIIDARQERELARKAALPGPVYVAAAPSAEPEVEDSVTRANLNLVSFASVVAEPEISTVTAPVAVARADTPETAPEITVKRLAAAQDEPLSLAALSPAQEPSRNVFAGSSIVASSSDINGEKNLRSVKGTRVNMRSGPGTQYDVVAQLTQSEEVEVLTDTGNGWVELRPLEGGPTGWVAEFLLTGG</sequence>
<evidence type="ECO:0000313" key="2">
    <source>
        <dbReference type="EMBL" id="ABG31032.1"/>
    </source>
</evidence>
<dbReference type="InterPro" id="IPR003646">
    <property type="entry name" value="SH3-like_bac-type"/>
</dbReference>
<dbReference type="OrthoDB" id="7433551at2"/>
<dbReference type="AlphaFoldDB" id="Q16AG1"/>